<dbReference type="STRING" id="642780.SAMN04488570_3412"/>
<dbReference type="PANTHER" id="PTHR36974:SF1">
    <property type="entry name" value="DOXX FAMILY MEMBRANE PROTEIN"/>
    <property type="match status" value="1"/>
</dbReference>
<feature type="transmembrane region" description="Helical" evidence="1">
    <location>
        <begin position="12"/>
        <end position="34"/>
    </location>
</feature>
<keyword evidence="3" id="KW-1185">Reference proteome</keyword>
<feature type="transmembrane region" description="Helical" evidence="1">
    <location>
        <begin position="54"/>
        <end position="71"/>
    </location>
</feature>
<organism evidence="2 3">
    <name type="scientific">Nocardioides scoriae</name>
    <dbReference type="NCBI Taxonomy" id="642780"/>
    <lineage>
        <taxon>Bacteria</taxon>
        <taxon>Bacillati</taxon>
        <taxon>Actinomycetota</taxon>
        <taxon>Actinomycetes</taxon>
        <taxon>Propionibacteriales</taxon>
        <taxon>Nocardioidaceae</taxon>
        <taxon>Nocardioides</taxon>
    </lineage>
</organism>
<evidence type="ECO:0000256" key="1">
    <source>
        <dbReference type="SAM" id="Phobius"/>
    </source>
</evidence>
<sequence>MSVLRERLAQAPGPLGIGAGLVATLFAASGVVHLVRPSVFEPMVPDLLPGATELVLASGVAELLCAAGLVWPRTRLLAGPASAALLVAIFPANVAMTVDAWQGYRAGEDSAGWLAGTVARLPLQLPLIWWAWRAGRR</sequence>
<feature type="transmembrane region" description="Helical" evidence="1">
    <location>
        <begin position="83"/>
        <end position="104"/>
    </location>
</feature>
<dbReference type="EMBL" id="LT629757">
    <property type="protein sequence ID" value="SDT05715.1"/>
    <property type="molecule type" value="Genomic_DNA"/>
</dbReference>
<proteinExistence type="predicted"/>
<dbReference type="Proteomes" id="UP000198859">
    <property type="component" value="Chromosome I"/>
</dbReference>
<feature type="transmembrane region" description="Helical" evidence="1">
    <location>
        <begin position="110"/>
        <end position="132"/>
    </location>
</feature>
<keyword evidence="1" id="KW-0812">Transmembrane</keyword>
<dbReference type="RefSeq" id="WP_231916927.1">
    <property type="nucleotide sequence ID" value="NZ_LT629757.1"/>
</dbReference>
<protein>
    <submittedName>
        <fullName evidence="2">Uncharacterized membrane protein</fullName>
    </submittedName>
</protein>
<keyword evidence="1" id="KW-0472">Membrane</keyword>
<accession>A0A1H1X8P8</accession>
<dbReference type="PANTHER" id="PTHR36974">
    <property type="entry name" value="MEMBRANE PROTEIN-RELATED"/>
    <property type="match status" value="1"/>
</dbReference>
<evidence type="ECO:0000313" key="2">
    <source>
        <dbReference type="EMBL" id="SDT05715.1"/>
    </source>
</evidence>
<reference evidence="3" key="1">
    <citation type="submission" date="2016-10" db="EMBL/GenBank/DDBJ databases">
        <authorList>
            <person name="Varghese N."/>
            <person name="Submissions S."/>
        </authorList>
    </citation>
    <scope>NUCLEOTIDE SEQUENCE [LARGE SCALE GENOMIC DNA]</scope>
    <source>
        <strain evidence="3">DSM 22127</strain>
    </source>
</reference>
<gene>
    <name evidence="2" type="ORF">SAMN04488570_3412</name>
</gene>
<name>A0A1H1X8P8_9ACTN</name>
<dbReference type="AlphaFoldDB" id="A0A1H1X8P8"/>
<evidence type="ECO:0000313" key="3">
    <source>
        <dbReference type="Proteomes" id="UP000198859"/>
    </source>
</evidence>
<keyword evidence="1" id="KW-1133">Transmembrane helix</keyword>